<reference evidence="2 3" key="1">
    <citation type="submission" date="2024-02" db="EMBL/GenBank/DDBJ databases">
        <authorList>
            <person name="Vignale AGUSTIN F."/>
            <person name="Sosa J E."/>
            <person name="Modenutti C."/>
        </authorList>
    </citation>
    <scope>NUCLEOTIDE SEQUENCE [LARGE SCALE GENOMIC DNA]</scope>
</reference>
<dbReference type="Gene3D" id="1.25.40.10">
    <property type="entry name" value="Tetratricopeptide repeat domain"/>
    <property type="match status" value="1"/>
</dbReference>
<dbReference type="EMBL" id="CAUOFW020009379">
    <property type="protein sequence ID" value="CAK9185549.1"/>
    <property type="molecule type" value="Genomic_DNA"/>
</dbReference>
<evidence type="ECO:0000256" key="1">
    <source>
        <dbReference type="SAM" id="MobiDB-lite"/>
    </source>
</evidence>
<feature type="compositionally biased region" description="Basic and acidic residues" evidence="1">
    <location>
        <begin position="129"/>
        <end position="140"/>
    </location>
</feature>
<organism evidence="2 3">
    <name type="scientific">Ilex paraguariensis</name>
    <name type="common">yerba mate</name>
    <dbReference type="NCBI Taxonomy" id="185542"/>
    <lineage>
        <taxon>Eukaryota</taxon>
        <taxon>Viridiplantae</taxon>
        <taxon>Streptophyta</taxon>
        <taxon>Embryophyta</taxon>
        <taxon>Tracheophyta</taxon>
        <taxon>Spermatophyta</taxon>
        <taxon>Magnoliopsida</taxon>
        <taxon>eudicotyledons</taxon>
        <taxon>Gunneridae</taxon>
        <taxon>Pentapetalae</taxon>
        <taxon>asterids</taxon>
        <taxon>campanulids</taxon>
        <taxon>Aquifoliales</taxon>
        <taxon>Aquifoliaceae</taxon>
        <taxon>Ilex</taxon>
    </lineage>
</organism>
<gene>
    <name evidence="2" type="ORF">ILEXP_LOCUS55963</name>
</gene>
<feature type="region of interest" description="Disordered" evidence="1">
    <location>
        <begin position="121"/>
        <end position="140"/>
    </location>
</feature>
<dbReference type="Pfam" id="PF14559">
    <property type="entry name" value="TPR_19"/>
    <property type="match status" value="1"/>
</dbReference>
<keyword evidence="3" id="KW-1185">Reference proteome</keyword>
<evidence type="ECO:0000313" key="2">
    <source>
        <dbReference type="EMBL" id="CAK9185549.1"/>
    </source>
</evidence>
<accession>A0ABC8UWY7</accession>
<sequence length="241" mass="27604">MAASSIDTFRLYFRTELQNPKILKHTAHTSLKPPSITPAHIHKSLSLQPKTQTITKISISPEPLFLSRPNSSNSFSNCSLLTHEKISKFFAEKVVVVLVGSFIFMGCLTAKPRPVVALPGQESSYGGSMEHKRETQDGKSEDEKIYVNLLEENPRNVEALKVVVNEKMRRGKTKEAVEYVERLIDVEPKEVEWRLLQALCYEMMGQLSKAKRLFKEILKQRPLLLRALHVWFLILYYSAEF</sequence>
<comment type="caution">
    <text evidence="2">The sequence shown here is derived from an EMBL/GenBank/DDBJ whole genome shotgun (WGS) entry which is preliminary data.</text>
</comment>
<dbReference type="InterPro" id="IPR011990">
    <property type="entry name" value="TPR-like_helical_dom_sf"/>
</dbReference>
<evidence type="ECO:0000313" key="3">
    <source>
        <dbReference type="Proteomes" id="UP001642360"/>
    </source>
</evidence>
<dbReference type="AlphaFoldDB" id="A0ABC8UWY7"/>
<name>A0ABC8UWY7_9AQUA</name>
<protein>
    <submittedName>
        <fullName evidence="2">Uncharacterized protein</fullName>
    </submittedName>
</protein>
<proteinExistence type="predicted"/>
<dbReference type="Proteomes" id="UP001642360">
    <property type="component" value="Unassembled WGS sequence"/>
</dbReference>
<dbReference type="SUPFAM" id="SSF48452">
    <property type="entry name" value="TPR-like"/>
    <property type="match status" value="1"/>
</dbReference>